<evidence type="ECO:0000259" key="4">
    <source>
        <dbReference type="SMART" id="SM00903"/>
    </source>
</evidence>
<keyword evidence="6" id="KW-1185">Reference proteome</keyword>
<comment type="cofactor">
    <cofactor evidence="1">
        <name>FMN</name>
        <dbReference type="ChEBI" id="CHEBI:58210"/>
    </cofactor>
</comment>
<keyword evidence="2" id="KW-0285">Flavoprotein</keyword>
<dbReference type="SMART" id="SM00903">
    <property type="entry name" value="Flavin_Reduct"/>
    <property type="match status" value="1"/>
</dbReference>
<evidence type="ECO:0000313" key="6">
    <source>
        <dbReference type="Proteomes" id="UP000053937"/>
    </source>
</evidence>
<sequence length="190" mass="20370">MKHSLGAKTLLFPAPVLMVGTYDQAGKPNLMNAAWGGICCSKPPCVAVSLRKATYSYGCIVERKAFTAGIACEKHIAEADYVGIASGRDADKFAVAGLTPVRSELVDAPYAEEFPVVLECRLLHVIEIGLHTQFIGEIMDVKADAAVFGEDGLLDIMKIRPLIYDTARRGYHGVGPRLADAFSVGKALQS</sequence>
<dbReference type="EMBL" id="LMBR01000001">
    <property type="protein sequence ID" value="KUL33266.1"/>
    <property type="molecule type" value="Genomic_DNA"/>
</dbReference>
<dbReference type="GO" id="GO:0010181">
    <property type="term" value="F:FMN binding"/>
    <property type="evidence" value="ECO:0007669"/>
    <property type="project" value="InterPro"/>
</dbReference>
<evidence type="ECO:0000256" key="2">
    <source>
        <dbReference type="ARBA" id="ARBA00022630"/>
    </source>
</evidence>
<dbReference type="GO" id="GO:0016646">
    <property type="term" value="F:oxidoreductase activity, acting on the CH-NH group of donors, NAD or NADP as acceptor"/>
    <property type="evidence" value="ECO:0007669"/>
    <property type="project" value="UniProtKB-ARBA"/>
</dbReference>
<comment type="similarity">
    <text evidence="3">Belongs to the flavoredoxin family.</text>
</comment>
<proteinExistence type="inferred from homology"/>
<protein>
    <submittedName>
        <fullName evidence="5">Flavoredoxin</fullName>
    </submittedName>
</protein>
<evidence type="ECO:0000313" key="5">
    <source>
        <dbReference type="EMBL" id="KUL33266.1"/>
    </source>
</evidence>
<dbReference type="OrthoDB" id="9794638at2"/>
<dbReference type="PANTHER" id="PTHR43567:SF1">
    <property type="entry name" value="FLAVOREDOXIN"/>
    <property type="match status" value="1"/>
</dbReference>
<dbReference type="RefSeq" id="WP_059138079.1">
    <property type="nucleotide sequence ID" value="NZ_LMBR01000001.1"/>
</dbReference>
<dbReference type="InterPro" id="IPR012349">
    <property type="entry name" value="Split_barrel_FMN-bd"/>
</dbReference>
<evidence type="ECO:0000256" key="1">
    <source>
        <dbReference type="ARBA" id="ARBA00001917"/>
    </source>
</evidence>
<gene>
    <name evidence="5" type="ORF">ASB62_00175</name>
</gene>
<accession>A0A117MSF4</accession>
<dbReference type="InterPro" id="IPR052174">
    <property type="entry name" value="Flavoredoxin"/>
</dbReference>
<evidence type="ECO:0000256" key="3">
    <source>
        <dbReference type="ARBA" id="ARBA00038054"/>
    </source>
</evidence>
<organism evidence="5 6">
    <name type="scientific">Chlorobium limicola</name>
    <dbReference type="NCBI Taxonomy" id="1092"/>
    <lineage>
        <taxon>Bacteria</taxon>
        <taxon>Pseudomonadati</taxon>
        <taxon>Chlorobiota</taxon>
        <taxon>Chlorobiia</taxon>
        <taxon>Chlorobiales</taxon>
        <taxon>Chlorobiaceae</taxon>
        <taxon>Chlorobium/Pelodictyon group</taxon>
        <taxon>Chlorobium</taxon>
    </lineage>
</organism>
<feature type="domain" description="Flavin reductase like" evidence="4">
    <location>
        <begin position="9"/>
        <end position="164"/>
    </location>
</feature>
<dbReference type="Pfam" id="PF01613">
    <property type="entry name" value="Flavin_Reduct"/>
    <property type="match status" value="1"/>
</dbReference>
<dbReference type="PANTHER" id="PTHR43567">
    <property type="entry name" value="FLAVOREDOXIN-RELATED-RELATED"/>
    <property type="match status" value="1"/>
</dbReference>
<dbReference type="InterPro" id="IPR002563">
    <property type="entry name" value="Flavin_Rdtase-like_dom"/>
</dbReference>
<comment type="caution">
    <text evidence="5">The sequence shown here is derived from an EMBL/GenBank/DDBJ whole genome shotgun (WGS) entry which is preliminary data.</text>
</comment>
<dbReference type="AlphaFoldDB" id="A0A117MSF4"/>
<dbReference type="SUPFAM" id="SSF50475">
    <property type="entry name" value="FMN-binding split barrel"/>
    <property type="match status" value="1"/>
</dbReference>
<dbReference type="Proteomes" id="UP000053937">
    <property type="component" value="Unassembled WGS sequence"/>
</dbReference>
<reference evidence="5 6" key="1">
    <citation type="submission" date="2015-10" db="EMBL/GenBank/DDBJ databases">
        <title>Draft Genome Sequence of Chlorobium limicola strain Frasassi Growing under Artificial Lighting in the Frasassi Cave System.</title>
        <authorList>
            <person name="Mansor M."/>
            <person name="Macalady J."/>
        </authorList>
    </citation>
    <scope>NUCLEOTIDE SEQUENCE [LARGE SCALE GENOMIC DNA]</scope>
    <source>
        <strain evidence="5 6">Frasassi</strain>
    </source>
</reference>
<name>A0A117MSF4_CHLLI</name>
<dbReference type="Gene3D" id="2.30.110.10">
    <property type="entry name" value="Electron Transport, Fmn-binding Protein, Chain A"/>
    <property type="match status" value="1"/>
</dbReference>